<feature type="region of interest" description="Disordered" evidence="1">
    <location>
        <begin position="1"/>
        <end position="47"/>
    </location>
</feature>
<accession>A0A378WCC7</accession>
<reference evidence="2 3" key="1">
    <citation type="submission" date="2018-06" db="EMBL/GenBank/DDBJ databases">
        <authorList>
            <consortium name="Pathogen Informatics"/>
            <person name="Doyle S."/>
        </authorList>
    </citation>
    <scope>NUCLEOTIDE SEQUENCE [LARGE SCALE GENOMIC DNA]</scope>
    <source>
        <strain evidence="2 3">NCTC1542</strain>
    </source>
</reference>
<sequence>MRLRTTATRVPDVVPLQHDRAMSTPYSGGTIDDSLRRHSDEPSSDDLTPTEWQRLIRVVNANLVVRTAWIPLNIPSQKRIHDKFQRLGWLDDNGFPSGALATYIDVSRAEFF</sequence>
<evidence type="ECO:0000313" key="3">
    <source>
        <dbReference type="Proteomes" id="UP000255389"/>
    </source>
</evidence>
<proteinExistence type="predicted"/>
<name>A0A378WCC7_MYCFO</name>
<gene>
    <name evidence="2" type="ORF">NCTC1542_06783</name>
</gene>
<dbReference type="Proteomes" id="UP000255389">
    <property type="component" value="Unassembled WGS sequence"/>
</dbReference>
<evidence type="ECO:0000256" key="1">
    <source>
        <dbReference type="SAM" id="MobiDB-lite"/>
    </source>
</evidence>
<protein>
    <submittedName>
        <fullName evidence="2">Uncharacterized protein</fullName>
    </submittedName>
</protein>
<organism evidence="2 3">
    <name type="scientific">Mycolicibacterium fortuitum</name>
    <name type="common">Mycobacterium fortuitum</name>
    <dbReference type="NCBI Taxonomy" id="1766"/>
    <lineage>
        <taxon>Bacteria</taxon>
        <taxon>Bacillati</taxon>
        <taxon>Actinomycetota</taxon>
        <taxon>Actinomycetes</taxon>
        <taxon>Mycobacteriales</taxon>
        <taxon>Mycobacteriaceae</taxon>
        <taxon>Mycolicibacterium</taxon>
    </lineage>
</organism>
<dbReference type="EMBL" id="UGQY01000006">
    <property type="protein sequence ID" value="SUA31429.1"/>
    <property type="molecule type" value="Genomic_DNA"/>
</dbReference>
<evidence type="ECO:0000313" key="2">
    <source>
        <dbReference type="EMBL" id="SUA31429.1"/>
    </source>
</evidence>
<dbReference type="AlphaFoldDB" id="A0A378WCC7"/>